<reference evidence="2 3" key="1">
    <citation type="submission" date="2019-09" db="EMBL/GenBank/DDBJ databases">
        <title>Characterization of the phylogenetic diversity of two novel species belonging to the genus Bifidobacterium: Bifidobacterium cebidarum sp. nov. and Bifidobacterium leontopitheci sp. nov.</title>
        <authorList>
            <person name="Lugli G.A."/>
            <person name="Duranti S."/>
            <person name="Milani C."/>
            <person name="Turroni F."/>
            <person name="Ventura M."/>
        </authorList>
    </citation>
    <scope>NUCLEOTIDE SEQUENCE [LARGE SCALE GENOMIC DNA]</scope>
    <source>
        <strain evidence="2 3">LMG 31471</strain>
    </source>
</reference>
<evidence type="ECO:0000313" key="2">
    <source>
        <dbReference type="EMBL" id="KAB7791383.1"/>
    </source>
</evidence>
<dbReference type="Proteomes" id="UP000441772">
    <property type="component" value="Unassembled WGS sequence"/>
</dbReference>
<evidence type="ECO:0000313" key="3">
    <source>
        <dbReference type="Proteomes" id="UP000441772"/>
    </source>
</evidence>
<protein>
    <submittedName>
        <fullName evidence="2">ABC-type sugar transport system, periplasmic component</fullName>
    </submittedName>
</protein>
<organism evidence="2 3">
    <name type="scientific">Bifidobacterium leontopitheci</name>
    <dbReference type="NCBI Taxonomy" id="2650774"/>
    <lineage>
        <taxon>Bacteria</taxon>
        <taxon>Bacillati</taxon>
        <taxon>Actinomycetota</taxon>
        <taxon>Actinomycetes</taxon>
        <taxon>Bifidobacteriales</taxon>
        <taxon>Bifidobacteriaceae</taxon>
        <taxon>Bifidobacterium</taxon>
    </lineage>
</organism>
<accession>A0A6I1GIB0</accession>
<feature type="signal peptide" evidence="1">
    <location>
        <begin position="1"/>
        <end position="18"/>
    </location>
</feature>
<comment type="caution">
    <text evidence="2">The sequence shown here is derived from an EMBL/GenBank/DDBJ whole genome shotgun (WGS) entry which is preliminary data.</text>
</comment>
<keyword evidence="3" id="KW-1185">Reference proteome</keyword>
<keyword evidence="2" id="KW-0762">Sugar transport</keyword>
<dbReference type="Gene3D" id="3.40.50.2300">
    <property type="match status" value="1"/>
</dbReference>
<feature type="chain" id="PRO_5039283102" evidence="1">
    <location>
        <begin position="19"/>
        <end position="188"/>
    </location>
</feature>
<dbReference type="EMBL" id="WBVT01000001">
    <property type="protein sequence ID" value="KAB7791383.1"/>
    <property type="molecule type" value="Genomic_DNA"/>
</dbReference>
<keyword evidence="1" id="KW-0732">Signal</keyword>
<dbReference type="RefSeq" id="WP_152233447.1">
    <property type="nucleotide sequence ID" value="NZ_JBHSKZ010000064.1"/>
</dbReference>
<proteinExistence type="predicted"/>
<name>A0A6I1GIB0_9BIFI</name>
<sequence>MRRIAAILCTLAAVSSLAGCVPQGKAVGDTQEREPAVAHEGIEQPDMIIGVIGSKDTDVDALVLDAFHDADLQAPYISTNAVTDPVKAACQGVETMTVRKVSVIMVSGIDVTDADRDDWDMALTGAREAGIPVVLLNPVHPPIDDTLFAATFVINDRDAEATPLNEAIATIIDDKPHPRQVTVSTIVS</sequence>
<dbReference type="AlphaFoldDB" id="A0A6I1GIB0"/>
<keyword evidence="2" id="KW-0813">Transport</keyword>
<dbReference type="PROSITE" id="PS51257">
    <property type="entry name" value="PROKAR_LIPOPROTEIN"/>
    <property type="match status" value="1"/>
</dbReference>
<evidence type="ECO:0000256" key="1">
    <source>
        <dbReference type="SAM" id="SignalP"/>
    </source>
</evidence>
<gene>
    <name evidence="2" type="ORF">F7D09_0058</name>
</gene>